<evidence type="ECO:0000313" key="2">
    <source>
        <dbReference type="EMBL" id="KAL3407472.1"/>
    </source>
</evidence>
<dbReference type="Proteomes" id="UP001627154">
    <property type="component" value="Unassembled WGS sequence"/>
</dbReference>
<proteinExistence type="predicted"/>
<feature type="region of interest" description="Disordered" evidence="1">
    <location>
        <begin position="62"/>
        <end position="95"/>
    </location>
</feature>
<dbReference type="EMBL" id="JBJJXI010000007">
    <property type="protein sequence ID" value="KAL3407472.1"/>
    <property type="molecule type" value="Genomic_DNA"/>
</dbReference>
<reference evidence="2 3" key="1">
    <citation type="journal article" date="2024" name="bioRxiv">
        <title>A reference genome for Trichogramma kaykai: A tiny desert-dwelling parasitoid wasp with competing sex-ratio distorters.</title>
        <authorList>
            <person name="Culotta J."/>
            <person name="Lindsey A.R."/>
        </authorList>
    </citation>
    <scope>NUCLEOTIDE SEQUENCE [LARGE SCALE GENOMIC DNA]</scope>
    <source>
        <strain evidence="2 3">KSX58</strain>
    </source>
</reference>
<name>A0ABD2XRU8_9HYME</name>
<accession>A0ABD2XRU8</accession>
<keyword evidence="3" id="KW-1185">Reference proteome</keyword>
<dbReference type="AlphaFoldDB" id="A0ABD2XRU8"/>
<evidence type="ECO:0000313" key="3">
    <source>
        <dbReference type="Proteomes" id="UP001627154"/>
    </source>
</evidence>
<gene>
    <name evidence="2" type="ORF">TKK_000452</name>
</gene>
<protein>
    <submittedName>
        <fullName evidence="2">Uncharacterized protein</fullName>
    </submittedName>
</protein>
<evidence type="ECO:0000256" key="1">
    <source>
        <dbReference type="SAM" id="MobiDB-lite"/>
    </source>
</evidence>
<sequence length="112" mass="12964">MSSKDEIAGHLRLREIKNQLKSIKQGDARAEKYCRIYRKMPEEFFWLGKRFQTLRRMNCQQAAIEHDADDEDSPSPQIFFSPPPPPPPPPTAPPISLVDAPVGIVTRIYYYY</sequence>
<organism evidence="2 3">
    <name type="scientific">Trichogramma kaykai</name>
    <dbReference type="NCBI Taxonomy" id="54128"/>
    <lineage>
        <taxon>Eukaryota</taxon>
        <taxon>Metazoa</taxon>
        <taxon>Ecdysozoa</taxon>
        <taxon>Arthropoda</taxon>
        <taxon>Hexapoda</taxon>
        <taxon>Insecta</taxon>
        <taxon>Pterygota</taxon>
        <taxon>Neoptera</taxon>
        <taxon>Endopterygota</taxon>
        <taxon>Hymenoptera</taxon>
        <taxon>Apocrita</taxon>
        <taxon>Proctotrupomorpha</taxon>
        <taxon>Chalcidoidea</taxon>
        <taxon>Trichogrammatidae</taxon>
        <taxon>Trichogramma</taxon>
    </lineage>
</organism>
<comment type="caution">
    <text evidence="2">The sequence shown here is derived from an EMBL/GenBank/DDBJ whole genome shotgun (WGS) entry which is preliminary data.</text>
</comment>
<feature type="compositionally biased region" description="Pro residues" evidence="1">
    <location>
        <begin position="81"/>
        <end position="93"/>
    </location>
</feature>